<dbReference type="PANTHER" id="PTHR15092:SF42">
    <property type="entry name" value="POLY(A)-SPECIFIC RIBONUCLEASE PARN-LIKE"/>
    <property type="match status" value="1"/>
</dbReference>
<dbReference type="GO" id="GO:0000175">
    <property type="term" value="F:3'-5'-RNA exonuclease activity"/>
    <property type="evidence" value="ECO:0007669"/>
    <property type="project" value="TreeGrafter"/>
</dbReference>
<dbReference type="PANTHER" id="PTHR15092">
    <property type="entry name" value="POLY A -SPECIFIC RIBONUCLEASE/TARGET OF EGR1, MEMBER 1"/>
    <property type="match status" value="1"/>
</dbReference>
<comment type="caution">
    <text evidence="3">The sequence shown here is derived from an EMBL/GenBank/DDBJ whole genome shotgun (WGS) entry which is preliminary data.</text>
</comment>
<comment type="similarity">
    <text evidence="2">Belongs to the CAF1 family.</text>
</comment>
<dbReference type="InterPro" id="IPR051181">
    <property type="entry name" value="CAF1_poly(A)_ribonucleases"/>
</dbReference>
<dbReference type="GO" id="GO:0003723">
    <property type="term" value="F:RNA binding"/>
    <property type="evidence" value="ECO:0007669"/>
    <property type="project" value="TreeGrafter"/>
</dbReference>
<dbReference type="OrthoDB" id="1432093at2759"/>
<dbReference type="SUPFAM" id="SSF53098">
    <property type="entry name" value="Ribonuclease H-like"/>
    <property type="match status" value="1"/>
</dbReference>
<name>A0A834XL12_9FABA</name>
<dbReference type="EMBL" id="JAAIUW010000001">
    <property type="protein sequence ID" value="KAF7845158.1"/>
    <property type="molecule type" value="Genomic_DNA"/>
</dbReference>
<accession>A0A834XL12</accession>
<comment type="cofactor">
    <cofactor evidence="1">
        <name>a divalent metal cation</name>
        <dbReference type="ChEBI" id="CHEBI:60240"/>
    </cofactor>
</comment>
<dbReference type="InterPro" id="IPR036397">
    <property type="entry name" value="RNaseH_sf"/>
</dbReference>
<evidence type="ECO:0000313" key="3">
    <source>
        <dbReference type="EMBL" id="KAF7845158.1"/>
    </source>
</evidence>
<proteinExistence type="inferred from homology"/>
<dbReference type="InterPro" id="IPR012337">
    <property type="entry name" value="RNaseH-like_sf"/>
</dbReference>
<organism evidence="3 4">
    <name type="scientific">Senna tora</name>
    <dbReference type="NCBI Taxonomy" id="362788"/>
    <lineage>
        <taxon>Eukaryota</taxon>
        <taxon>Viridiplantae</taxon>
        <taxon>Streptophyta</taxon>
        <taxon>Embryophyta</taxon>
        <taxon>Tracheophyta</taxon>
        <taxon>Spermatophyta</taxon>
        <taxon>Magnoliopsida</taxon>
        <taxon>eudicotyledons</taxon>
        <taxon>Gunneridae</taxon>
        <taxon>Pentapetalae</taxon>
        <taxon>rosids</taxon>
        <taxon>fabids</taxon>
        <taxon>Fabales</taxon>
        <taxon>Fabaceae</taxon>
        <taxon>Caesalpinioideae</taxon>
        <taxon>Cassia clade</taxon>
        <taxon>Senna</taxon>
    </lineage>
</organism>
<dbReference type="InterPro" id="IPR006941">
    <property type="entry name" value="RNase_CAF1"/>
</dbReference>
<keyword evidence="4" id="KW-1185">Reference proteome</keyword>
<dbReference type="Pfam" id="PF04857">
    <property type="entry name" value="CAF1"/>
    <property type="match status" value="1"/>
</dbReference>
<evidence type="ECO:0000256" key="1">
    <source>
        <dbReference type="ARBA" id="ARBA00001968"/>
    </source>
</evidence>
<evidence type="ECO:0000256" key="2">
    <source>
        <dbReference type="ARBA" id="ARBA00008372"/>
    </source>
</evidence>
<protein>
    <submittedName>
        <fullName evidence="3">Poly(A)-specific ribonuclease PARN-like isoform X1</fullName>
    </submittedName>
</protein>
<evidence type="ECO:0000313" key="4">
    <source>
        <dbReference type="Proteomes" id="UP000634136"/>
    </source>
</evidence>
<dbReference type="Proteomes" id="UP000634136">
    <property type="component" value="Unassembled WGS sequence"/>
</dbReference>
<gene>
    <name evidence="3" type="ORF">G2W53_002063</name>
</gene>
<sequence>MVSASMSVLLLQRRSLCTKIPKQWKAKQITISNFQESLDEINTHISNSDFIAVSMQRTGSFSAPWQRLLPFDTAETAYCKAKDSAHRFQLLQFAVCPFSIASSNKLIAHPYNFHLFPRDELRLGMPAYSFSCQTSYLTSLAREGFDFNACIYDGISYLSRAQESKAKIIGNPLSSLNVVKSSSTPTIADTVFVQRIKSRIKNWIKTCKNSSSSTSKDEALLTSLRKIVLGNEEFGSRPALTIDVCSKRQVELILEILVDFQKIVPVVIPGKGNTALAIRLVLMKSKEDKDMFERERQILEEKENKKLLGFREVIELISASQKPVLSHNYLNDSTFIHSKFIAPLPPEVDEFIDSLCTVFPHVIDVNRMMKEIGTSRKVTSIPAALSYLKNHFFAPVDMEIPDQTTVNEGKTDGLDALWICYLFMKICTILKINPNVIESGNKHLAPELQKFTNLFHPHSSDTEKPVDDISVWTNNSRRVGCEHLVFLWGFRPGMTASTLKSLLHKSHYVFFGEFDVKLVGKSCAIVVFWEPGLSKAFLDAMNSVEISGSLRELVSDGLRVACYDTYRRVCRLGLWEVDLPESLERALERPDCNLETSSDTKFWDINWCKDNVINLDDL</sequence>
<dbReference type="Gene3D" id="3.30.420.10">
    <property type="entry name" value="Ribonuclease H-like superfamily/Ribonuclease H"/>
    <property type="match status" value="2"/>
</dbReference>
<reference evidence="3" key="1">
    <citation type="submission" date="2020-09" db="EMBL/GenBank/DDBJ databases">
        <title>Genome-Enabled Discovery of Anthraquinone Biosynthesis in Senna tora.</title>
        <authorList>
            <person name="Kang S.-H."/>
            <person name="Pandey R.P."/>
            <person name="Lee C.-M."/>
            <person name="Sim J.-S."/>
            <person name="Jeong J.-T."/>
            <person name="Choi B.-S."/>
            <person name="Jung M."/>
            <person name="Ginzburg D."/>
            <person name="Zhao K."/>
            <person name="Won S.Y."/>
            <person name="Oh T.-J."/>
            <person name="Yu Y."/>
            <person name="Kim N.-H."/>
            <person name="Lee O.R."/>
            <person name="Lee T.-H."/>
            <person name="Bashyal P."/>
            <person name="Kim T.-S."/>
            <person name="Lee W.-H."/>
            <person name="Kawkins C."/>
            <person name="Kim C.-K."/>
            <person name="Kim J.S."/>
            <person name="Ahn B.O."/>
            <person name="Rhee S.Y."/>
            <person name="Sohng J.K."/>
        </authorList>
    </citation>
    <scope>NUCLEOTIDE SEQUENCE</scope>
    <source>
        <tissue evidence="3">Leaf</tissue>
    </source>
</reference>
<dbReference type="AlphaFoldDB" id="A0A834XL12"/>